<protein>
    <submittedName>
        <fullName evidence="7">Unnamed protein product</fullName>
    </submittedName>
</protein>
<feature type="transmembrane region" description="Helical" evidence="5">
    <location>
        <begin position="513"/>
        <end position="532"/>
    </location>
</feature>
<keyword evidence="2 5" id="KW-0812">Transmembrane</keyword>
<dbReference type="InterPro" id="IPR005829">
    <property type="entry name" value="Sugar_transporter_CS"/>
</dbReference>
<dbReference type="EMBL" id="BSXU01000124">
    <property type="protein sequence ID" value="GMG19411.1"/>
    <property type="molecule type" value="Genomic_DNA"/>
</dbReference>
<dbReference type="PROSITE" id="PS00216">
    <property type="entry name" value="SUGAR_TRANSPORT_1"/>
    <property type="match status" value="1"/>
</dbReference>
<evidence type="ECO:0000256" key="2">
    <source>
        <dbReference type="ARBA" id="ARBA00022692"/>
    </source>
</evidence>
<dbReference type="PANTHER" id="PTHR42718:SF23">
    <property type="entry name" value="MAJOR FACILITATOR SUPERFAMILY (MFS) PROFILE DOMAIN-CONTAINING PROTEIN"/>
    <property type="match status" value="1"/>
</dbReference>
<name>A0A9W7DGH5_AMBMO</name>
<gene>
    <name evidence="7" type="ORF">Amon01_000045100</name>
</gene>
<feature type="transmembrane region" description="Helical" evidence="5">
    <location>
        <begin position="402"/>
        <end position="420"/>
    </location>
</feature>
<proteinExistence type="predicted"/>
<feature type="transmembrane region" description="Helical" evidence="5">
    <location>
        <begin position="267"/>
        <end position="285"/>
    </location>
</feature>
<feature type="transmembrane region" description="Helical" evidence="5">
    <location>
        <begin position="110"/>
        <end position="130"/>
    </location>
</feature>
<sequence>MSTDPKSIQELFNDNVTSDNVAIKPDSDKIENPIHPFEEIELGGLSPMAATTTVDPEMRPDVFTSTFHEVCCIILVAFAPAAASMSGSAFQVSLRELSDHFHVNGGKLTWSVSSVMLANGSCLLLMGGIADAFGRRNALIIAYFCFALFSLIAGFMNNFILLCIFRALMGMTVACGTPAAAGFLGSTYKDSKRKNMVMSCFGIGPPAGGAGGYFIGGVCTTALSWRAIHFFFSIVFLLLSIAVLFTLPKDKKIDWKKSKRILRNLDYIGAIISLCAFTLICFALTQVDATSKKWKTPYIIVTLLIGIFLVPLFVVYEYNVPSNPLMPMRMFITRNFNLAMVITSFTWMVFYGCLNYSAILFFEDIKHYSTIIVACCFLTQPIVGTCVNIFAGFTMHIIPGRVMMAIGCTGFLLASIIWATNSVRRHYFLGPFWAFTFTVIGADLIYNTANRCALSSVDKSLQSRAAGTFNTFIMLSSSVGLGLSTTVLASRFSHYGKNDQHEYPHELFEGMKYVYYFSISLSGAALCLCPFLKLGVLGKKLQN</sequence>
<keyword evidence="3 5" id="KW-1133">Transmembrane helix</keyword>
<feature type="domain" description="Major facilitator superfamily (MFS) profile" evidence="6">
    <location>
        <begin position="72"/>
        <end position="543"/>
    </location>
</feature>
<dbReference type="Gene3D" id="1.20.1720.10">
    <property type="entry name" value="Multidrug resistance protein D"/>
    <property type="match status" value="1"/>
</dbReference>
<dbReference type="GO" id="GO:0022857">
    <property type="term" value="F:transmembrane transporter activity"/>
    <property type="evidence" value="ECO:0007669"/>
    <property type="project" value="InterPro"/>
</dbReference>
<organism evidence="7 8">
    <name type="scientific">Ambrosiozyma monospora</name>
    <name type="common">Yeast</name>
    <name type="synonym">Endomycopsis monosporus</name>
    <dbReference type="NCBI Taxonomy" id="43982"/>
    <lineage>
        <taxon>Eukaryota</taxon>
        <taxon>Fungi</taxon>
        <taxon>Dikarya</taxon>
        <taxon>Ascomycota</taxon>
        <taxon>Saccharomycotina</taxon>
        <taxon>Pichiomycetes</taxon>
        <taxon>Pichiales</taxon>
        <taxon>Pichiaceae</taxon>
        <taxon>Ambrosiozyma</taxon>
    </lineage>
</organism>
<evidence type="ECO:0000313" key="7">
    <source>
        <dbReference type="EMBL" id="GMG19411.1"/>
    </source>
</evidence>
<dbReference type="Pfam" id="PF07690">
    <property type="entry name" value="MFS_1"/>
    <property type="match status" value="1"/>
</dbReference>
<accession>A0A9W7DGH5</accession>
<feature type="transmembrane region" description="Helical" evidence="5">
    <location>
        <begin position="426"/>
        <end position="446"/>
    </location>
</feature>
<feature type="transmembrane region" description="Helical" evidence="5">
    <location>
        <begin position="336"/>
        <end position="362"/>
    </location>
</feature>
<feature type="transmembrane region" description="Helical" evidence="5">
    <location>
        <begin position="196"/>
        <end position="215"/>
    </location>
</feature>
<feature type="transmembrane region" description="Helical" evidence="5">
    <location>
        <begin position="67"/>
        <end position="90"/>
    </location>
</feature>
<feature type="transmembrane region" description="Helical" evidence="5">
    <location>
        <begin position="368"/>
        <end position="390"/>
    </location>
</feature>
<evidence type="ECO:0000256" key="1">
    <source>
        <dbReference type="ARBA" id="ARBA00004141"/>
    </source>
</evidence>
<reference evidence="7" key="1">
    <citation type="submission" date="2023-04" db="EMBL/GenBank/DDBJ databases">
        <title>Ambrosiozyma monospora NBRC 1965.</title>
        <authorList>
            <person name="Ichikawa N."/>
            <person name="Sato H."/>
            <person name="Tonouchi N."/>
        </authorList>
    </citation>
    <scope>NUCLEOTIDE SEQUENCE</scope>
    <source>
        <strain evidence="7">NBRC 1965</strain>
    </source>
</reference>
<feature type="transmembrane region" description="Helical" evidence="5">
    <location>
        <begin position="159"/>
        <end position="184"/>
    </location>
</feature>
<keyword evidence="8" id="KW-1185">Reference proteome</keyword>
<dbReference type="AlphaFoldDB" id="A0A9W7DGH5"/>
<dbReference type="InterPro" id="IPR036259">
    <property type="entry name" value="MFS_trans_sf"/>
</dbReference>
<feature type="transmembrane region" description="Helical" evidence="5">
    <location>
        <begin position="297"/>
        <end position="316"/>
    </location>
</feature>
<dbReference type="PANTHER" id="PTHR42718">
    <property type="entry name" value="MAJOR FACILITATOR SUPERFAMILY MULTIDRUG TRANSPORTER MFSC"/>
    <property type="match status" value="1"/>
</dbReference>
<comment type="caution">
    <text evidence="7">The sequence shown here is derived from an EMBL/GenBank/DDBJ whole genome shotgun (WGS) entry which is preliminary data.</text>
</comment>
<dbReference type="PROSITE" id="PS50850">
    <property type="entry name" value="MFS"/>
    <property type="match status" value="1"/>
</dbReference>
<evidence type="ECO:0000259" key="6">
    <source>
        <dbReference type="PROSITE" id="PS50850"/>
    </source>
</evidence>
<keyword evidence="4 5" id="KW-0472">Membrane</keyword>
<feature type="transmembrane region" description="Helical" evidence="5">
    <location>
        <begin position="227"/>
        <end position="247"/>
    </location>
</feature>
<dbReference type="SUPFAM" id="SSF103473">
    <property type="entry name" value="MFS general substrate transporter"/>
    <property type="match status" value="2"/>
</dbReference>
<evidence type="ECO:0000313" key="8">
    <source>
        <dbReference type="Proteomes" id="UP001165063"/>
    </source>
</evidence>
<dbReference type="InterPro" id="IPR020846">
    <property type="entry name" value="MFS_dom"/>
</dbReference>
<dbReference type="InterPro" id="IPR011701">
    <property type="entry name" value="MFS"/>
</dbReference>
<dbReference type="Proteomes" id="UP001165063">
    <property type="component" value="Unassembled WGS sequence"/>
</dbReference>
<feature type="transmembrane region" description="Helical" evidence="5">
    <location>
        <begin position="137"/>
        <end position="153"/>
    </location>
</feature>
<evidence type="ECO:0000256" key="4">
    <source>
        <dbReference type="ARBA" id="ARBA00023136"/>
    </source>
</evidence>
<dbReference type="OrthoDB" id="2130629at2759"/>
<dbReference type="GO" id="GO:0016020">
    <property type="term" value="C:membrane"/>
    <property type="evidence" value="ECO:0007669"/>
    <property type="project" value="UniProtKB-SubCell"/>
</dbReference>
<feature type="transmembrane region" description="Helical" evidence="5">
    <location>
        <begin position="467"/>
        <end position="493"/>
    </location>
</feature>
<evidence type="ECO:0000256" key="5">
    <source>
        <dbReference type="SAM" id="Phobius"/>
    </source>
</evidence>
<evidence type="ECO:0000256" key="3">
    <source>
        <dbReference type="ARBA" id="ARBA00022989"/>
    </source>
</evidence>
<dbReference type="Gene3D" id="1.20.1250.20">
    <property type="entry name" value="MFS general substrate transporter like domains"/>
    <property type="match status" value="1"/>
</dbReference>
<comment type="subcellular location">
    <subcellularLocation>
        <location evidence="1">Membrane</location>
        <topology evidence="1">Multi-pass membrane protein</topology>
    </subcellularLocation>
</comment>